<dbReference type="PIRSF" id="PIRSF033328">
    <property type="entry name" value="Phest_Mll4975"/>
    <property type="match status" value="1"/>
</dbReference>
<dbReference type="InterPro" id="IPR009389">
    <property type="entry name" value="DUF1045"/>
</dbReference>
<dbReference type="Pfam" id="PF06299">
    <property type="entry name" value="DUF1045"/>
    <property type="match status" value="1"/>
</dbReference>
<dbReference type="Gene3D" id="3.90.1140.10">
    <property type="entry name" value="Cyclic phosphodiesterase"/>
    <property type="match status" value="1"/>
</dbReference>
<sequence length="229" mass="25419">MDGFTRYAIFYYPPDGPLADFGARWLGWDPRTGRRLAHPALPGLPRPVAAITGTPRKYGFHGTLKPPFQLAQGFDVSELHAATEALAASLAPVLLDELTLARIDGFLALVPEGETTPLALLAARVVEALDAFRQPPEENELARRRAPGLSDRQEVLLQQWGYPYVMEEFRFHLTLTGGLSDAEAEAVAERLRPEIAPLLPRPFRIRDICLFGEGQDGRFHLLHRYALTG</sequence>
<proteinExistence type="predicted"/>
<dbReference type="RefSeq" id="WP_106202879.1">
    <property type="nucleotide sequence ID" value="NZ_PVTD01000001.1"/>
</dbReference>
<evidence type="ECO:0000313" key="2">
    <source>
        <dbReference type="Proteomes" id="UP000239480"/>
    </source>
</evidence>
<evidence type="ECO:0000313" key="1">
    <source>
        <dbReference type="EMBL" id="PRY26070.1"/>
    </source>
</evidence>
<comment type="caution">
    <text evidence="1">The sequence shown here is derived from an EMBL/GenBank/DDBJ whole genome shotgun (WGS) entry which is preliminary data.</text>
</comment>
<protein>
    <submittedName>
        <fullName evidence="1">Putative phosphonate metabolism protein</fullName>
    </submittedName>
</protein>
<dbReference type="Proteomes" id="UP000239480">
    <property type="component" value="Unassembled WGS sequence"/>
</dbReference>
<organism evidence="1 2">
    <name type="scientific">Aliiruegeria haliotis</name>
    <dbReference type="NCBI Taxonomy" id="1280846"/>
    <lineage>
        <taxon>Bacteria</taxon>
        <taxon>Pseudomonadati</taxon>
        <taxon>Pseudomonadota</taxon>
        <taxon>Alphaproteobacteria</taxon>
        <taxon>Rhodobacterales</taxon>
        <taxon>Roseobacteraceae</taxon>
        <taxon>Aliiruegeria</taxon>
    </lineage>
</organism>
<dbReference type="NCBIfam" id="TIGR03223">
    <property type="entry name" value="Phn_opern_protn"/>
    <property type="match status" value="1"/>
</dbReference>
<reference evidence="1 2" key="1">
    <citation type="submission" date="2018-03" db="EMBL/GenBank/DDBJ databases">
        <title>Genomic Encyclopedia of Archaeal and Bacterial Type Strains, Phase II (KMG-II): from individual species to whole genera.</title>
        <authorList>
            <person name="Goeker M."/>
        </authorList>
    </citation>
    <scope>NUCLEOTIDE SEQUENCE [LARGE SCALE GENOMIC DNA]</scope>
    <source>
        <strain evidence="1 2">DSM 29328</strain>
    </source>
</reference>
<dbReference type="AlphaFoldDB" id="A0A2T0RY38"/>
<dbReference type="OrthoDB" id="4954742at2"/>
<gene>
    <name evidence="1" type="ORF">CLV78_101163</name>
</gene>
<keyword evidence="2" id="KW-1185">Reference proteome</keyword>
<dbReference type="EMBL" id="PVTD01000001">
    <property type="protein sequence ID" value="PRY26070.1"/>
    <property type="molecule type" value="Genomic_DNA"/>
</dbReference>
<accession>A0A2T0RY38</accession>
<name>A0A2T0RY38_9RHOB</name>